<evidence type="ECO:0000313" key="9">
    <source>
        <dbReference type="WBParaSite" id="TASK_0000691901-mRNA-1"/>
    </source>
</evidence>
<dbReference type="SUPFAM" id="SSF101233">
    <property type="entry name" value="PWI domain"/>
    <property type="match status" value="1"/>
</dbReference>
<dbReference type="GO" id="GO:0000381">
    <property type="term" value="P:regulation of alternative mRNA splicing, via spliceosome"/>
    <property type="evidence" value="ECO:0007669"/>
    <property type="project" value="TreeGrafter"/>
</dbReference>
<gene>
    <name evidence="7" type="ORF">TASK_LOCUS6920</name>
</gene>
<feature type="region of interest" description="Disordered" evidence="3">
    <location>
        <begin position="510"/>
        <end position="540"/>
    </location>
</feature>
<dbReference type="InterPro" id="IPR036483">
    <property type="entry name" value="PWI_dom_sf"/>
</dbReference>
<evidence type="ECO:0000256" key="4">
    <source>
        <dbReference type="SAM" id="Phobius"/>
    </source>
</evidence>
<feature type="region of interest" description="Disordered" evidence="3">
    <location>
        <begin position="164"/>
        <end position="184"/>
    </location>
</feature>
<dbReference type="InterPro" id="IPR002483">
    <property type="entry name" value="PWI_dom"/>
</dbReference>
<dbReference type="PROSITE" id="PS51025">
    <property type="entry name" value="PWI"/>
    <property type="match status" value="1"/>
</dbReference>
<keyword evidence="8" id="KW-1185">Reference proteome</keyword>
<dbReference type="EMBL" id="UYRS01018551">
    <property type="protein sequence ID" value="VDK37546.1"/>
    <property type="molecule type" value="Genomic_DNA"/>
</dbReference>
<dbReference type="SUPFAM" id="SSF54928">
    <property type="entry name" value="RNA-binding domain, RBD"/>
    <property type="match status" value="1"/>
</dbReference>
<keyword evidence="2" id="KW-0694">RNA-binding</keyword>
<evidence type="ECO:0000256" key="3">
    <source>
        <dbReference type="SAM" id="MobiDB-lite"/>
    </source>
</evidence>
<dbReference type="CDD" id="cd12446">
    <property type="entry name" value="RRM_RBM25"/>
    <property type="match status" value="1"/>
</dbReference>
<dbReference type="Pfam" id="PF12146">
    <property type="entry name" value="Hydrolase_4"/>
    <property type="match status" value="1"/>
</dbReference>
<dbReference type="Gene3D" id="1.20.1390.10">
    <property type="entry name" value="PWI domain"/>
    <property type="match status" value="1"/>
</dbReference>
<dbReference type="STRING" id="60517.A0A0R3W928"/>
<dbReference type="SUPFAM" id="SSF53474">
    <property type="entry name" value="alpha/beta-Hydrolases"/>
    <property type="match status" value="1"/>
</dbReference>
<dbReference type="AlphaFoldDB" id="A0A0R3W928"/>
<feature type="compositionally biased region" description="Basic and acidic residues" evidence="3">
    <location>
        <begin position="245"/>
        <end position="266"/>
    </location>
</feature>
<evidence type="ECO:0000313" key="8">
    <source>
        <dbReference type="Proteomes" id="UP000282613"/>
    </source>
</evidence>
<dbReference type="Pfam" id="PF01480">
    <property type="entry name" value="PWI"/>
    <property type="match status" value="1"/>
</dbReference>
<organism evidence="9">
    <name type="scientific">Taenia asiatica</name>
    <name type="common">Asian tapeworm</name>
    <dbReference type="NCBI Taxonomy" id="60517"/>
    <lineage>
        <taxon>Eukaryota</taxon>
        <taxon>Metazoa</taxon>
        <taxon>Spiralia</taxon>
        <taxon>Lophotrochozoa</taxon>
        <taxon>Platyhelminthes</taxon>
        <taxon>Cestoda</taxon>
        <taxon>Eucestoda</taxon>
        <taxon>Cyclophyllidea</taxon>
        <taxon>Taeniidae</taxon>
        <taxon>Taenia</taxon>
    </lineage>
</organism>
<dbReference type="SMART" id="SM00311">
    <property type="entry name" value="PWI"/>
    <property type="match status" value="1"/>
</dbReference>
<reference evidence="9" key="1">
    <citation type="submission" date="2017-02" db="UniProtKB">
        <authorList>
            <consortium name="WormBaseParasite"/>
        </authorList>
    </citation>
    <scope>IDENTIFICATION</scope>
</reference>
<dbReference type="WBParaSite" id="TASK_0000691901-mRNA-1">
    <property type="protein sequence ID" value="TASK_0000691901-mRNA-1"/>
    <property type="gene ID" value="TASK_0000691901"/>
</dbReference>
<evidence type="ECO:0000313" key="7">
    <source>
        <dbReference type="EMBL" id="VDK37546.1"/>
    </source>
</evidence>
<feature type="domain" description="RRM" evidence="5">
    <location>
        <begin position="73"/>
        <end position="150"/>
    </location>
</feature>
<sequence length="1158" mass="130550">MNPYGQFFGVPQQYYGAIPPNYQTFLSTGLVGYTPVAAPPPSVPASQPTTTQPSTAEASITQVVVTQEKTPVTTVFVGNIPERAPDSLVKSLLMRCGNILSWKRVQGASGKLQAFGFCEYQDPESTMRCVRLLNGFEILEKKLMVKVDPKTEDLLNEYRKKKCKDGEDGNLGSTEAEVDDETKKDDDVVKTALQNILQEAVDTYQLGHESPNRNEYLEGPRHLTLDDMDIDGERKDLINKEIETFRRRNEKETPSEERGKRSRELDYYTSRYSSRNLSRSDRDSERGSRYSRSRSRSREPTKKRPRGGITSSTLISEKHYRSSQVDEEEEAIKKRLERKLKEKEESYQNRLRQWESRERKKHAEYEREKEREKKKQEEIRAEAKNLLDFFITYDDDVEDSKFYKGSAFQRRLTDREVEETADERDRQKELEVFESSSRKLIEEEDPNAESIILQMEQAMQEHLQKRLNLDAHTPIDQTSSRSGSKSRDVSPAPQSVSGFVEAPVVISAGFKPVSPDDVSRTSDNATPKEVSGSEPSRKDSSTFLFSMSSSKFLFTPIPYFLSQSEEPEPTENVLKPAAAFTDEDVETKSKRPALSWLPPSSDKATTSISGFVFPDLKAVANLPTSEKRAIIKQIIERIPTSREELFAYPIDWKAVDSEFVKERIKPWVDKKIITYLGEAEATLSNFICEQVLEHKPPGKILADVALVLEEEAEVFVVKMWRLLIYVIAEKNLGLTAVSVLALGSGRMRVRQFARMMGSVFRFIKEGFDRPSSPTYSVLSSNNFNNACRSSRSSNFSNRLSLYRGLFNQHVPPLLCPFLACLIATLPSSAWIETCVLTTILMALLFFALVYFIESFLTFAPNIPDRSRFFTEMPQFPKWRVVKLTAPSMGSGSNIVLKCFLILQEDPSKRAAAPTILFLHGNAGNIGHRLPIAKLLYDVCGVNIFLLEYRGYGYSNGQPNEYGIYSDAMAAFDYLASGADGDVDGRNVFIYGRSLGGAVAIDLSTRPGVAARARGTILENTFSSIGGMSQALSTNMIGPLGKYCTPTPLIHNRFESLKKLKTRNLNGGLKFLFISGARDDLVPPTMMMQLASEWAMNTRSQDPEASWIFENHRDFLHSGKEGIVRFAEGNHGTTWMCEGFGDVVQRFISLHRTPGGTTN</sequence>
<feature type="compositionally biased region" description="Basic and acidic residues" evidence="3">
    <location>
        <begin position="278"/>
        <end position="288"/>
    </location>
</feature>
<name>A0A0R3W928_TAEAS</name>
<dbReference type="InterPro" id="IPR012677">
    <property type="entry name" value="Nucleotide-bd_a/b_plait_sf"/>
</dbReference>
<dbReference type="OrthoDB" id="6275295at2759"/>
<evidence type="ECO:0000256" key="2">
    <source>
        <dbReference type="PROSITE-ProRule" id="PRU00176"/>
    </source>
</evidence>
<dbReference type="Gene3D" id="3.40.50.1820">
    <property type="entry name" value="alpha/beta hydrolase"/>
    <property type="match status" value="1"/>
</dbReference>
<dbReference type="SMART" id="SM00360">
    <property type="entry name" value="RRM"/>
    <property type="match status" value="1"/>
</dbReference>
<proteinExistence type="predicted"/>
<feature type="region of interest" description="Disordered" evidence="3">
    <location>
        <begin position="471"/>
        <end position="495"/>
    </location>
</feature>
<dbReference type="InterPro" id="IPR022742">
    <property type="entry name" value="Hydrolase_4"/>
</dbReference>
<evidence type="ECO:0000259" key="6">
    <source>
        <dbReference type="PROSITE" id="PS51025"/>
    </source>
</evidence>
<feature type="region of interest" description="Disordered" evidence="3">
    <location>
        <begin position="245"/>
        <end position="329"/>
    </location>
</feature>
<feature type="transmembrane region" description="Helical" evidence="4">
    <location>
        <begin position="813"/>
        <end position="831"/>
    </location>
</feature>
<dbReference type="GO" id="GO:0006397">
    <property type="term" value="P:mRNA processing"/>
    <property type="evidence" value="ECO:0007669"/>
    <property type="project" value="UniProtKB-KW"/>
</dbReference>
<dbReference type="InterPro" id="IPR052768">
    <property type="entry name" value="RBM25"/>
</dbReference>
<keyword evidence="4" id="KW-1133">Transmembrane helix</keyword>
<keyword evidence="4" id="KW-0472">Membrane</keyword>
<dbReference type="PROSITE" id="PS50102">
    <property type="entry name" value="RRM"/>
    <property type="match status" value="1"/>
</dbReference>
<keyword evidence="1" id="KW-0507">mRNA processing</keyword>
<dbReference type="InterPro" id="IPR035979">
    <property type="entry name" value="RBD_domain_sf"/>
</dbReference>
<feature type="region of interest" description="Disordered" evidence="3">
    <location>
        <begin position="356"/>
        <end position="375"/>
    </location>
</feature>
<keyword evidence="4" id="KW-0812">Transmembrane</keyword>
<dbReference type="Pfam" id="PF00076">
    <property type="entry name" value="RRM_1"/>
    <property type="match status" value="1"/>
</dbReference>
<dbReference type="PANTHER" id="PTHR18806">
    <property type="entry name" value="RBM25 PROTEIN"/>
    <property type="match status" value="1"/>
</dbReference>
<dbReference type="InterPro" id="IPR034268">
    <property type="entry name" value="RBM25_RRM"/>
</dbReference>
<feature type="transmembrane region" description="Helical" evidence="4">
    <location>
        <begin position="837"/>
        <end position="859"/>
    </location>
</feature>
<dbReference type="GO" id="GO:0005681">
    <property type="term" value="C:spliceosomal complex"/>
    <property type="evidence" value="ECO:0007669"/>
    <property type="project" value="TreeGrafter"/>
</dbReference>
<dbReference type="InterPro" id="IPR000504">
    <property type="entry name" value="RRM_dom"/>
</dbReference>
<dbReference type="PANTHER" id="PTHR18806:SF4">
    <property type="entry name" value="RNA-BINDING PROTEIN 25"/>
    <property type="match status" value="1"/>
</dbReference>
<accession>A0A0R3W928</accession>
<dbReference type="Proteomes" id="UP000282613">
    <property type="component" value="Unassembled WGS sequence"/>
</dbReference>
<dbReference type="InterPro" id="IPR029058">
    <property type="entry name" value="AB_hydrolase_fold"/>
</dbReference>
<reference evidence="7 8" key="2">
    <citation type="submission" date="2018-11" db="EMBL/GenBank/DDBJ databases">
        <authorList>
            <consortium name="Pathogen Informatics"/>
        </authorList>
    </citation>
    <scope>NUCLEOTIDE SEQUENCE [LARGE SCALE GENOMIC DNA]</scope>
</reference>
<feature type="domain" description="PWI" evidence="6">
    <location>
        <begin position="643"/>
        <end position="741"/>
    </location>
</feature>
<evidence type="ECO:0000256" key="1">
    <source>
        <dbReference type="ARBA" id="ARBA00022664"/>
    </source>
</evidence>
<protein>
    <submittedName>
        <fullName evidence="9">PWI domain-containing protein</fullName>
    </submittedName>
</protein>
<dbReference type="Gene3D" id="3.30.70.330">
    <property type="match status" value="1"/>
</dbReference>
<dbReference type="GO" id="GO:0003729">
    <property type="term" value="F:mRNA binding"/>
    <property type="evidence" value="ECO:0007669"/>
    <property type="project" value="TreeGrafter"/>
</dbReference>
<evidence type="ECO:0000259" key="5">
    <source>
        <dbReference type="PROSITE" id="PS50102"/>
    </source>
</evidence>